<dbReference type="Proteomes" id="UP000887159">
    <property type="component" value="Unassembled WGS sequence"/>
</dbReference>
<accession>A0A8X6VPF3</accession>
<dbReference type="GO" id="GO:0003676">
    <property type="term" value="F:nucleic acid binding"/>
    <property type="evidence" value="ECO:0007669"/>
    <property type="project" value="InterPro"/>
</dbReference>
<proteinExistence type="predicted"/>
<keyword evidence="2" id="KW-1185">Reference proteome</keyword>
<organism evidence="1 2">
    <name type="scientific">Trichonephila clavipes</name>
    <name type="common">Golden silk orbweaver</name>
    <name type="synonym">Nephila clavipes</name>
    <dbReference type="NCBI Taxonomy" id="2585209"/>
    <lineage>
        <taxon>Eukaryota</taxon>
        <taxon>Metazoa</taxon>
        <taxon>Ecdysozoa</taxon>
        <taxon>Arthropoda</taxon>
        <taxon>Chelicerata</taxon>
        <taxon>Arachnida</taxon>
        <taxon>Araneae</taxon>
        <taxon>Araneomorphae</taxon>
        <taxon>Entelegynae</taxon>
        <taxon>Araneoidea</taxon>
        <taxon>Nephilidae</taxon>
        <taxon>Trichonephila</taxon>
    </lineage>
</organism>
<gene>
    <name evidence="1" type="ORF">TNCV_1167041</name>
</gene>
<protein>
    <submittedName>
        <fullName evidence="1">Transposable element Tc1 transposase</fullName>
    </submittedName>
</protein>
<dbReference type="InterPro" id="IPR036397">
    <property type="entry name" value="RNaseH_sf"/>
</dbReference>
<comment type="caution">
    <text evidence="1">The sequence shown here is derived from an EMBL/GenBank/DDBJ whole genome shotgun (WGS) entry which is preliminary data.</text>
</comment>
<sequence>MGQSNAAFTRFWQEWVDKGRFQLHGCSGRPRASVDWEDRLNRRIPLPIVFIENVSGNAHKADLAFPIAYHIGPQPRVIVWGAISLDRRTPLRVIRDTLTAQGYVEDIMRTVLLPLILLYPRLTSLQDSARPHTELLL</sequence>
<evidence type="ECO:0000313" key="2">
    <source>
        <dbReference type="Proteomes" id="UP000887159"/>
    </source>
</evidence>
<reference evidence="1" key="1">
    <citation type="submission" date="2020-08" db="EMBL/GenBank/DDBJ databases">
        <title>Multicomponent nature underlies the extraordinary mechanical properties of spider dragline silk.</title>
        <authorList>
            <person name="Kono N."/>
            <person name="Nakamura H."/>
            <person name="Mori M."/>
            <person name="Yoshida Y."/>
            <person name="Ohtoshi R."/>
            <person name="Malay A.D."/>
            <person name="Moran D.A.P."/>
            <person name="Tomita M."/>
            <person name="Numata K."/>
            <person name="Arakawa K."/>
        </authorList>
    </citation>
    <scope>NUCLEOTIDE SEQUENCE</scope>
</reference>
<dbReference type="EMBL" id="BMAU01021358">
    <property type="protein sequence ID" value="GFY21559.1"/>
    <property type="molecule type" value="Genomic_DNA"/>
</dbReference>
<evidence type="ECO:0000313" key="1">
    <source>
        <dbReference type="EMBL" id="GFY21559.1"/>
    </source>
</evidence>
<name>A0A8X6VPF3_TRICX</name>
<dbReference type="Gene3D" id="3.30.420.10">
    <property type="entry name" value="Ribonuclease H-like superfamily/Ribonuclease H"/>
    <property type="match status" value="1"/>
</dbReference>
<dbReference type="AlphaFoldDB" id="A0A8X6VPF3"/>